<sequence>MKTLTLILIKFYQGFLSPSNFGLHTCRFEPSCSQYAHTAINRFGFGRGLALGTWRVLRCNPLFKAGYDPVPEALCLE</sequence>
<proteinExistence type="inferred from homology"/>
<comment type="similarity">
    <text evidence="1">Belongs to the UPF0161 family.</text>
</comment>
<comment type="caution">
    <text evidence="2">The sequence shown here is derived from an EMBL/GenBank/DDBJ whole genome shotgun (WGS) entry which is preliminary data.</text>
</comment>
<keyword evidence="1" id="KW-0472">Membrane</keyword>
<dbReference type="PANTHER" id="PTHR33383">
    <property type="entry name" value="MEMBRANE PROTEIN INSERTION EFFICIENCY FACTOR-RELATED"/>
    <property type="match status" value="1"/>
</dbReference>
<reference evidence="2 3" key="1">
    <citation type="journal article" date="2015" name="Nature">
        <title>rRNA introns, odd ribosomes, and small enigmatic genomes across a large radiation of phyla.</title>
        <authorList>
            <person name="Brown C.T."/>
            <person name="Hug L.A."/>
            <person name="Thomas B.C."/>
            <person name="Sharon I."/>
            <person name="Castelle C.J."/>
            <person name="Singh A."/>
            <person name="Wilkins M.J."/>
            <person name="Williams K.H."/>
            <person name="Banfield J.F."/>
        </authorList>
    </citation>
    <scope>NUCLEOTIDE SEQUENCE [LARGE SCALE GENOMIC DNA]</scope>
</reference>
<organism evidence="2 3">
    <name type="scientific">candidate division WWE3 bacterium GW2011_GWA2_46_9</name>
    <dbReference type="NCBI Taxonomy" id="1619111"/>
    <lineage>
        <taxon>Bacteria</taxon>
        <taxon>Katanobacteria</taxon>
    </lineage>
</organism>
<gene>
    <name evidence="2" type="ORF">UX69_C0020G0010</name>
</gene>
<dbReference type="PANTHER" id="PTHR33383:SF1">
    <property type="entry name" value="MEMBRANE PROTEIN INSERTION EFFICIENCY FACTOR-RELATED"/>
    <property type="match status" value="1"/>
</dbReference>
<accession>A0A0G1T251</accession>
<comment type="subcellular location">
    <subcellularLocation>
        <location evidence="1">Cell membrane</location>
        <topology evidence="1">Peripheral membrane protein</topology>
        <orientation evidence="1">Cytoplasmic side</orientation>
    </subcellularLocation>
</comment>
<dbReference type="Pfam" id="PF01809">
    <property type="entry name" value="YidD"/>
    <property type="match status" value="1"/>
</dbReference>
<keyword evidence="1" id="KW-1003">Cell membrane</keyword>
<dbReference type="InterPro" id="IPR002696">
    <property type="entry name" value="Membr_insert_effic_factor_YidD"/>
</dbReference>
<dbReference type="SMART" id="SM01234">
    <property type="entry name" value="Haemolytic"/>
    <property type="match status" value="1"/>
</dbReference>
<evidence type="ECO:0000313" key="2">
    <source>
        <dbReference type="EMBL" id="KKU48263.1"/>
    </source>
</evidence>
<comment type="function">
    <text evidence="1">Could be involved in insertion of integral membrane proteins into the membrane.</text>
</comment>
<dbReference type="Proteomes" id="UP000033946">
    <property type="component" value="Unassembled WGS sequence"/>
</dbReference>
<dbReference type="HAMAP" id="MF_00386">
    <property type="entry name" value="UPF0161_YidD"/>
    <property type="match status" value="1"/>
</dbReference>
<evidence type="ECO:0000313" key="3">
    <source>
        <dbReference type="Proteomes" id="UP000033946"/>
    </source>
</evidence>
<dbReference type="AlphaFoldDB" id="A0A0G1T251"/>
<dbReference type="EMBL" id="LCNE01000020">
    <property type="protein sequence ID" value="KKU48263.1"/>
    <property type="molecule type" value="Genomic_DNA"/>
</dbReference>
<dbReference type="GO" id="GO:0005886">
    <property type="term" value="C:plasma membrane"/>
    <property type="evidence" value="ECO:0007669"/>
    <property type="project" value="UniProtKB-SubCell"/>
</dbReference>
<evidence type="ECO:0000256" key="1">
    <source>
        <dbReference type="HAMAP-Rule" id="MF_00386"/>
    </source>
</evidence>
<dbReference type="NCBIfam" id="TIGR00278">
    <property type="entry name" value="membrane protein insertion efficiency factor YidD"/>
    <property type="match status" value="1"/>
</dbReference>
<protein>
    <recommendedName>
        <fullName evidence="1">Putative membrane protein insertion efficiency factor</fullName>
    </recommendedName>
</protein>
<name>A0A0G1T251_UNCKA</name>